<sequence length="441" mass="47666">MDNTGNLVGSLGDLCRWLAGQAEAAGVEVYPGFAAAELLYDEAGAVRGVATPARGRQADGTPGPRFDPGVELCARQTVLAEGAHGSLSQEALERFGLARGAEPQTYALGLKELWEVRPERHEPGAITHTLGWPLDAFTYGGGFLYHQERRQVAVGLVVGLDYEDPYLSPYEAFQQLKTHPAVRPLLEGGRRLAYGARILPEGGWQSVPRLSFPGGVLAGDTAGLVNVPKIKGIHTAMKSGMLAAEAVHAALGAGAAEAGDLGRRLEASWIAPELRRVRNIRPAFRWGLPLGLAYAAAEAYLLRGRAPWTLGHRPDHQALRPAAQRRPIDYPAHDGRITFDRLDSVFLSGTRHEEGQPSHLRLRDPQVPARVNAPRYAGPEVRYCPAGVYSYDTDPGTGEPRLRIDAINCLHCKACEIKDPAQNIRWTVPEGSGDGPGYPNM</sequence>
<keyword evidence="15" id="KW-1185">Reference proteome</keyword>
<accession>A0ABS1E919</accession>
<comment type="cofactor">
    <cofactor evidence="1 11">
        <name>FAD</name>
        <dbReference type="ChEBI" id="CHEBI:57692"/>
    </cofactor>
</comment>
<evidence type="ECO:0000256" key="1">
    <source>
        <dbReference type="ARBA" id="ARBA00001974"/>
    </source>
</evidence>
<dbReference type="Gene3D" id="3.30.9.90">
    <property type="match status" value="2"/>
</dbReference>
<comment type="caution">
    <text evidence="14">The sequence shown here is derived from an EMBL/GenBank/DDBJ whole genome shotgun (WGS) entry which is preliminary data.</text>
</comment>
<dbReference type="Gene3D" id="3.30.70.20">
    <property type="match status" value="1"/>
</dbReference>
<dbReference type="PANTHER" id="PTHR10617">
    <property type="entry name" value="ELECTRON TRANSFER FLAVOPROTEIN-UBIQUINONE OXIDOREDUCTASE"/>
    <property type="match status" value="1"/>
</dbReference>
<dbReference type="PANTHER" id="PTHR10617:SF107">
    <property type="entry name" value="ELECTRON TRANSFER FLAVOPROTEIN-UBIQUINONE OXIDOREDUCTASE, MITOCHONDRIAL"/>
    <property type="match status" value="1"/>
</dbReference>
<evidence type="ECO:0000256" key="8">
    <source>
        <dbReference type="ARBA" id="ARBA00023004"/>
    </source>
</evidence>
<evidence type="ECO:0000256" key="4">
    <source>
        <dbReference type="ARBA" id="ARBA00022723"/>
    </source>
</evidence>
<keyword evidence="6 11" id="KW-0249">Electron transport</keyword>
<dbReference type="Proteomes" id="UP000738126">
    <property type="component" value="Unassembled WGS sequence"/>
</dbReference>
<feature type="domain" description="ETF-QO/FixX C-terminal" evidence="12">
    <location>
        <begin position="335"/>
        <end position="438"/>
    </location>
</feature>
<feature type="domain" description="ETF-QO/FixC ubiquinone-binding" evidence="13">
    <location>
        <begin position="106"/>
        <end position="199"/>
    </location>
</feature>
<keyword evidence="10 11" id="KW-0830">Ubiquinone</keyword>
<protein>
    <recommendedName>
        <fullName evidence="11">Electron transfer flavoprotein-ubiquinone oxidoreductase</fullName>
        <shortName evidence="11">ETF-QO</shortName>
        <ecNumber evidence="11">1.5.5.1</ecNumber>
    </recommendedName>
</protein>
<dbReference type="Pfam" id="PF21162">
    <property type="entry name" value="ETFQO_UQ-bd"/>
    <property type="match status" value="1"/>
</dbReference>
<comment type="cofactor">
    <cofactor evidence="11">
        <name>[4Fe-4S] cluster</name>
        <dbReference type="ChEBI" id="CHEBI:49883"/>
    </cofactor>
    <text evidence="11">Binds 1 [4Fe-4S] cluster.</text>
</comment>
<evidence type="ECO:0000313" key="14">
    <source>
        <dbReference type="EMBL" id="MBK1727594.1"/>
    </source>
</evidence>
<dbReference type="InterPro" id="IPR007859">
    <property type="entry name" value="ETF-QO/FixX_C"/>
</dbReference>
<keyword evidence="9 11" id="KW-0411">Iron-sulfur</keyword>
<evidence type="ECO:0000256" key="6">
    <source>
        <dbReference type="ARBA" id="ARBA00022982"/>
    </source>
</evidence>
<dbReference type="InterPro" id="IPR036188">
    <property type="entry name" value="FAD/NAD-bd_sf"/>
</dbReference>
<evidence type="ECO:0000256" key="5">
    <source>
        <dbReference type="ARBA" id="ARBA00022827"/>
    </source>
</evidence>
<dbReference type="EC" id="1.5.5.1" evidence="11"/>
<keyword evidence="5 11" id="KW-0274">FAD</keyword>
<dbReference type="EMBL" id="NRSH01000188">
    <property type="protein sequence ID" value="MBK1727594.1"/>
    <property type="molecule type" value="Genomic_DNA"/>
</dbReference>
<name>A0ABS1E919_9GAMM</name>
<dbReference type="SUPFAM" id="SSF54373">
    <property type="entry name" value="FAD-linked reductases, C-terminal domain"/>
    <property type="match status" value="1"/>
</dbReference>
<evidence type="ECO:0000259" key="13">
    <source>
        <dbReference type="Pfam" id="PF21162"/>
    </source>
</evidence>
<dbReference type="InterPro" id="IPR040156">
    <property type="entry name" value="ETF-QO"/>
</dbReference>
<evidence type="ECO:0000256" key="7">
    <source>
        <dbReference type="ARBA" id="ARBA00023002"/>
    </source>
</evidence>
<evidence type="ECO:0000256" key="9">
    <source>
        <dbReference type="ARBA" id="ARBA00023014"/>
    </source>
</evidence>
<dbReference type="SUPFAM" id="SSF54862">
    <property type="entry name" value="4Fe-4S ferredoxins"/>
    <property type="match status" value="1"/>
</dbReference>
<comment type="function">
    <text evidence="11">Accepts electrons from ETF and reduces ubiquinone.</text>
</comment>
<keyword evidence="7 11" id="KW-0560">Oxidoreductase</keyword>
<dbReference type="InterPro" id="IPR049398">
    <property type="entry name" value="ETF-QO/FixC_UQ-bd"/>
</dbReference>
<proteinExistence type="predicted"/>
<keyword evidence="2 11" id="KW-0813">Transport</keyword>
<evidence type="ECO:0000259" key="12">
    <source>
        <dbReference type="Pfam" id="PF05187"/>
    </source>
</evidence>
<organism evidence="14 15">
    <name type="scientific">Halorhodospira neutriphila</name>
    <dbReference type="NCBI Taxonomy" id="168379"/>
    <lineage>
        <taxon>Bacteria</taxon>
        <taxon>Pseudomonadati</taxon>
        <taxon>Pseudomonadota</taxon>
        <taxon>Gammaproteobacteria</taxon>
        <taxon>Chromatiales</taxon>
        <taxon>Ectothiorhodospiraceae</taxon>
        <taxon>Halorhodospira</taxon>
    </lineage>
</organism>
<evidence type="ECO:0000313" key="15">
    <source>
        <dbReference type="Proteomes" id="UP000738126"/>
    </source>
</evidence>
<evidence type="ECO:0000256" key="3">
    <source>
        <dbReference type="ARBA" id="ARBA00022630"/>
    </source>
</evidence>
<evidence type="ECO:0000256" key="2">
    <source>
        <dbReference type="ARBA" id="ARBA00022448"/>
    </source>
</evidence>
<keyword evidence="8 11" id="KW-0408">Iron</keyword>
<evidence type="ECO:0000256" key="11">
    <source>
        <dbReference type="RuleBase" id="RU366068"/>
    </source>
</evidence>
<gene>
    <name evidence="14" type="ORF">CKO13_11340</name>
</gene>
<dbReference type="Pfam" id="PF05187">
    <property type="entry name" value="Fer4_ETF_QO"/>
    <property type="match status" value="1"/>
</dbReference>
<keyword evidence="4 11" id="KW-0479">Metal-binding</keyword>
<dbReference type="SUPFAM" id="SSF51905">
    <property type="entry name" value="FAD/NAD(P)-binding domain"/>
    <property type="match status" value="1"/>
</dbReference>
<comment type="catalytic activity">
    <reaction evidence="11">
        <text>a ubiquinone + reduced [electron-transfer flavoprotein] = a ubiquinol + oxidized [electron-transfer flavoprotein] + H(+)</text>
        <dbReference type="Rhea" id="RHEA:24052"/>
        <dbReference type="Rhea" id="RHEA-COMP:9565"/>
        <dbReference type="Rhea" id="RHEA-COMP:9566"/>
        <dbReference type="Rhea" id="RHEA-COMP:10685"/>
        <dbReference type="Rhea" id="RHEA-COMP:10686"/>
        <dbReference type="ChEBI" id="CHEBI:15378"/>
        <dbReference type="ChEBI" id="CHEBI:16389"/>
        <dbReference type="ChEBI" id="CHEBI:17976"/>
        <dbReference type="ChEBI" id="CHEBI:57692"/>
        <dbReference type="ChEBI" id="CHEBI:58307"/>
        <dbReference type="EC" id="1.5.5.1"/>
    </reaction>
</comment>
<evidence type="ECO:0000256" key="10">
    <source>
        <dbReference type="ARBA" id="ARBA00023075"/>
    </source>
</evidence>
<reference evidence="14 15" key="1">
    <citation type="journal article" date="2020" name="Microorganisms">
        <title>Osmotic Adaptation and Compatible Solute Biosynthesis of Phototrophic Bacteria as Revealed from Genome Analyses.</title>
        <authorList>
            <person name="Imhoff J.F."/>
            <person name="Rahn T."/>
            <person name="Kunzel S."/>
            <person name="Keller A."/>
            <person name="Neulinger S.C."/>
        </authorList>
    </citation>
    <scope>NUCLEOTIDE SEQUENCE [LARGE SCALE GENOMIC DNA]</scope>
    <source>
        <strain evidence="14 15">DSM 15116</strain>
    </source>
</reference>
<keyword evidence="3 11" id="KW-0285">Flavoprotein</keyword>